<sequence length="448" mass="48633">MSTLELPETHYTRSGELNIAYQVMGDGPVDLIFVPGMITHVEFLHELPGYTDFLRRLAGFARVITFDKSGQGLSDRYLGMPSFEQRIDDVRAIMEAIGSRRAVLLGCSEGGPISIVFAATFPELVSHLVLFGSFARFSSAAGYSFRPSGNEIVSRVDDVWAGGWGTGVTIRHFLPSHADDPNVARQYAKLERLAFSPGALKMAARYNIEIDVRTILPAIRVPTLVLHREADVMSIENGKFLASQIPGAQFLSYADCADHLIFPGDQSRLCGDIEEFVTGLREATAPDFDRVLATVLFVDIVDSTRRAVEMGDQAWRRLLDEHDQAAQRIVTQHRGVLVKTTGDGILATFDGPGRAIRSALAFEAATRRLGLPVRAGLHTGEIELRNGDIGGIAVHAAARVMAQAGPSEVLVSRVVTDLVAGSGLKFADHGTHELKGLPGRWDLFAASA</sequence>
<name>A0ABS5FEQ8_9BRAD</name>
<dbReference type="SUPFAM" id="SSF53474">
    <property type="entry name" value="alpha/beta-Hydrolases"/>
    <property type="match status" value="1"/>
</dbReference>
<keyword evidence="3" id="KW-1185">Reference proteome</keyword>
<dbReference type="PROSITE" id="PS50125">
    <property type="entry name" value="GUANYLATE_CYCLASE_2"/>
    <property type="match status" value="1"/>
</dbReference>
<dbReference type="SUPFAM" id="SSF55073">
    <property type="entry name" value="Nucleotide cyclase"/>
    <property type="match status" value="1"/>
</dbReference>
<dbReference type="Pfam" id="PF00211">
    <property type="entry name" value="Guanylate_cyc"/>
    <property type="match status" value="1"/>
</dbReference>
<dbReference type="InterPro" id="IPR000073">
    <property type="entry name" value="AB_hydrolase_1"/>
</dbReference>
<evidence type="ECO:0000259" key="1">
    <source>
        <dbReference type="PROSITE" id="PS50125"/>
    </source>
</evidence>
<dbReference type="CDD" id="cd07302">
    <property type="entry name" value="CHD"/>
    <property type="match status" value="1"/>
</dbReference>
<dbReference type="PANTHER" id="PTHR43433:SF8">
    <property type="entry name" value="BIFUNCTIONAL LIPASE_ADENYLATE CYCLASE LIPJ"/>
    <property type="match status" value="1"/>
</dbReference>
<dbReference type="InterPro" id="IPR050471">
    <property type="entry name" value="AB_hydrolase"/>
</dbReference>
<dbReference type="Gene3D" id="3.40.50.1820">
    <property type="entry name" value="alpha/beta hydrolase"/>
    <property type="match status" value="1"/>
</dbReference>
<dbReference type="InterPro" id="IPR001054">
    <property type="entry name" value="A/G_cyclase"/>
</dbReference>
<reference evidence="3" key="1">
    <citation type="journal article" date="2021" name="ISME J.">
        <title>Evolutionary origin and ecological implication of a unique nif island in free-living Bradyrhizobium lineages.</title>
        <authorList>
            <person name="Tao J."/>
        </authorList>
    </citation>
    <scope>NUCLEOTIDE SEQUENCE [LARGE SCALE GENOMIC DNA]</scope>
    <source>
        <strain evidence="3">SZCCT0434</strain>
    </source>
</reference>
<proteinExistence type="predicted"/>
<dbReference type="RefSeq" id="WP_212492206.1">
    <property type="nucleotide sequence ID" value="NZ_JAFCJH010000006.1"/>
</dbReference>
<accession>A0ABS5FEQ8</accession>
<organism evidence="2 3">
    <name type="scientific">Bradyrhizobium jicamae</name>
    <dbReference type="NCBI Taxonomy" id="280332"/>
    <lineage>
        <taxon>Bacteria</taxon>
        <taxon>Pseudomonadati</taxon>
        <taxon>Pseudomonadota</taxon>
        <taxon>Alphaproteobacteria</taxon>
        <taxon>Hyphomicrobiales</taxon>
        <taxon>Nitrobacteraceae</taxon>
        <taxon>Bradyrhizobium</taxon>
    </lineage>
</organism>
<protein>
    <submittedName>
        <fullName evidence="2">Adenylate/guanylate cyclase domain-containing protein</fullName>
    </submittedName>
</protein>
<dbReference type="InterPro" id="IPR029058">
    <property type="entry name" value="AB_hydrolase_fold"/>
</dbReference>
<dbReference type="Gene3D" id="3.30.70.1230">
    <property type="entry name" value="Nucleotide cyclase"/>
    <property type="match status" value="1"/>
</dbReference>
<feature type="domain" description="Guanylate cyclase" evidence="1">
    <location>
        <begin position="294"/>
        <end position="401"/>
    </location>
</feature>
<dbReference type="Proteomes" id="UP001315278">
    <property type="component" value="Unassembled WGS sequence"/>
</dbReference>
<dbReference type="EMBL" id="JAFCJH010000006">
    <property type="protein sequence ID" value="MBR0795263.1"/>
    <property type="molecule type" value="Genomic_DNA"/>
</dbReference>
<evidence type="ECO:0000313" key="2">
    <source>
        <dbReference type="EMBL" id="MBR0795263.1"/>
    </source>
</evidence>
<dbReference type="SMART" id="SM00044">
    <property type="entry name" value="CYCc"/>
    <property type="match status" value="1"/>
</dbReference>
<comment type="caution">
    <text evidence="2">The sequence shown here is derived from an EMBL/GenBank/DDBJ whole genome shotgun (WGS) entry which is preliminary data.</text>
</comment>
<gene>
    <name evidence="2" type="ORF">JQ615_07680</name>
</gene>
<dbReference type="InterPro" id="IPR029787">
    <property type="entry name" value="Nucleotide_cyclase"/>
</dbReference>
<dbReference type="PANTHER" id="PTHR43433">
    <property type="entry name" value="HYDROLASE, ALPHA/BETA FOLD FAMILY PROTEIN"/>
    <property type="match status" value="1"/>
</dbReference>
<evidence type="ECO:0000313" key="3">
    <source>
        <dbReference type="Proteomes" id="UP001315278"/>
    </source>
</evidence>
<dbReference type="Pfam" id="PF00561">
    <property type="entry name" value="Abhydrolase_1"/>
    <property type="match status" value="1"/>
</dbReference>